<dbReference type="InterPro" id="IPR029069">
    <property type="entry name" value="HotDog_dom_sf"/>
</dbReference>
<reference evidence="4 5" key="1">
    <citation type="submission" date="2018-06" db="EMBL/GenBank/DDBJ databases">
        <authorList>
            <consortium name="Pathogen Informatics"/>
            <person name="Doyle S."/>
        </authorList>
    </citation>
    <scope>NUCLEOTIDE SEQUENCE [LARGE SCALE GENOMIC DNA]</scope>
    <source>
        <strain evidence="4 5">NCTC10571</strain>
    </source>
</reference>
<feature type="active site" evidence="1">
    <location>
        <position position="69"/>
    </location>
</feature>
<dbReference type="CDD" id="cd03440">
    <property type="entry name" value="hot_dog"/>
    <property type="match status" value="1"/>
</dbReference>
<evidence type="ECO:0000259" key="3">
    <source>
        <dbReference type="Pfam" id="PF22636"/>
    </source>
</evidence>
<dbReference type="Pfam" id="PF22636">
    <property type="entry name" value="FlK"/>
    <property type="match status" value="1"/>
</dbReference>
<dbReference type="Gene3D" id="3.10.129.10">
    <property type="entry name" value="Hotdog Thioesterase"/>
    <property type="match status" value="1"/>
</dbReference>
<feature type="domain" description="Fluoroacetyl-CoA-specific thioesterase-like" evidence="3">
    <location>
        <begin position="16"/>
        <end position="119"/>
    </location>
</feature>
<evidence type="ECO:0000256" key="2">
    <source>
        <dbReference type="PIRSR" id="PIRSR014972-2"/>
    </source>
</evidence>
<dbReference type="PANTHER" id="PTHR36934:SF1">
    <property type="entry name" value="THIOESTERASE DOMAIN-CONTAINING PROTEIN"/>
    <property type="match status" value="1"/>
</dbReference>
<sequence>MLTLKRGIKGQAQVKVVEENTAKIMKSGTLPVFATPAMVALMEEASCIALKDYLEEGEGTVGIKLDISHIAPTALDDVVIAIATLDKIEGRKLTFIVEAKDTHKVIGKGIHERFIINNEKFMNKLQKN</sequence>
<dbReference type="PIRSF" id="PIRSF014972">
    <property type="entry name" value="FlK"/>
    <property type="match status" value="1"/>
</dbReference>
<protein>
    <submittedName>
        <fullName evidence="4">Thioesterase superfamily</fullName>
    </submittedName>
</protein>
<evidence type="ECO:0000313" key="5">
    <source>
        <dbReference type="Proteomes" id="UP000255234"/>
    </source>
</evidence>
<feature type="binding site" evidence="2">
    <location>
        <position position="62"/>
    </location>
    <ligand>
        <name>substrate</name>
    </ligand>
</feature>
<dbReference type="SUPFAM" id="SSF54637">
    <property type="entry name" value="Thioesterase/thiol ester dehydrase-isomerase"/>
    <property type="match status" value="1"/>
</dbReference>
<organism evidence="4 5">
    <name type="scientific">Megamonas hypermegale</name>
    <dbReference type="NCBI Taxonomy" id="158847"/>
    <lineage>
        <taxon>Bacteria</taxon>
        <taxon>Bacillati</taxon>
        <taxon>Bacillota</taxon>
        <taxon>Negativicutes</taxon>
        <taxon>Selenomonadales</taxon>
        <taxon>Selenomonadaceae</taxon>
        <taxon>Megamonas</taxon>
    </lineage>
</organism>
<feature type="binding site" evidence="2">
    <location>
        <position position="113"/>
    </location>
    <ligand>
        <name>substrate</name>
    </ligand>
</feature>
<evidence type="ECO:0000313" key="4">
    <source>
        <dbReference type="EMBL" id="STY71395.1"/>
    </source>
</evidence>
<dbReference type="Proteomes" id="UP000255234">
    <property type="component" value="Unassembled WGS sequence"/>
</dbReference>
<gene>
    <name evidence="4" type="ORF">NCTC10571_01551</name>
</gene>
<dbReference type="EMBL" id="UGPP01000001">
    <property type="protein sequence ID" value="STY71395.1"/>
    <property type="molecule type" value="Genomic_DNA"/>
</dbReference>
<evidence type="ECO:0000256" key="1">
    <source>
        <dbReference type="PIRSR" id="PIRSR014972-1"/>
    </source>
</evidence>
<proteinExistence type="predicted"/>
<dbReference type="RefSeq" id="WP_115151736.1">
    <property type="nucleotide sequence ID" value="NZ_UGPP01000001.1"/>
</dbReference>
<feature type="binding site" evidence="2">
    <location>
        <position position="62"/>
    </location>
    <ligand>
        <name>CoA</name>
        <dbReference type="ChEBI" id="CHEBI:57287"/>
    </ligand>
</feature>
<dbReference type="InterPro" id="IPR054485">
    <property type="entry name" value="FlK-like_dom"/>
</dbReference>
<dbReference type="PANTHER" id="PTHR36934">
    <property type="entry name" value="BLR0278 PROTEIN"/>
    <property type="match status" value="1"/>
</dbReference>
<accession>A0A378NU93</accession>
<dbReference type="InterPro" id="IPR025540">
    <property type="entry name" value="FlK"/>
</dbReference>
<name>A0A378NU93_9FIRM</name>
<feature type="active site" evidence="1">
    <location>
        <position position="35"/>
    </location>
</feature>
<feature type="active site" evidence="1">
    <location>
        <position position="43"/>
    </location>
</feature>
<dbReference type="AlphaFoldDB" id="A0A378NU93"/>